<gene>
    <name evidence="2" type="ORF">E1B28_003380</name>
</gene>
<evidence type="ECO:0000256" key="1">
    <source>
        <dbReference type="SAM" id="MobiDB-lite"/>
    </source>
</evidence>
<proteinExistence type="predicted"/>
<reference evidence="2" key="1">
    <citation type="journal article" date="2021" name="Genome Biol. Evol.">
        <title>The assembled and annotated genome of the fairy-ring fungus Marasmius oreades.</title>
        <authorList>
            <person name="Hiltunen M."/>
            <person name="Ament-Velasquez S.L."/>
            <person name="Johannesson H."/>
        </authorList>
    </citation>
    <scope>NUCLEOTIDE SEQUENCE</scope>
    <source>
        <strain evidence="2">03SP1</strain>
    </source>
</reference>
<organism evidence="2 3">
    <name type="scientific">Marasmius oreades</name>
    <name type="common">fairy-ring Marasmius</name>
    <dbReference type="NCBI Taxonomy" id="181124"/>
    <lineage>
        <taxon>Eukaryota</taxon>
        <taxon>Fungi</taxon>
        <taxon>Dikarya</taxon>
        <taxon>Basidiomycota</taxon>
        <taxon>Agaricomycotina</taxon>
        <taxon>Agaricomycetes</taxon>
        <taxon>Agaricomycetidae</taxon>
        <taxon>Agaricales</taxon>
        <taxon>Marasmiineae</taxon>
        <taxon>Marasmiaceae</taxon>
        <taxon>Marasmius</taxon>
    </lineage>
</organism>
<evidence type="ECO:0000313" key="3">
    <source>
        <dbReference type="Proteomes" id="UP001049176"/>
    </source>
</evidence>
<dbReference type="AlphaFoldDB" id="A0A9P7RMY4"/>
<feature type="region of interest" description="Disordered" evidence="1">
    <location>
        <begin position="70"/>
        <end position="91"/>
    </location>
</feature>
<comment type="caution">
    <text evidence="2">The sequence shown here is derived from an EMBL/GenBank/DDBJ whole genome shotgun (WGS) entry which is preliminary data.</text>
</comment>
<sequence>MNIPQTDNSSKLCSLVASVAGRIGNQGIVPVMSTVLKQADEDILISVENEAFLALRKKCCQQENELEALRAGSAESRQMEPRAHSTGSDDSSETEWVKSIKYIVKRSRTHRGLYWINRFPFKRVKGPYDFDSRDETLNEYRERMKQLGVTV</sequence>
<name>A0A9P7RMY4_9AGAR</name>
<dbReference type="GeneID" id="66072456"/>
<dbReference type="RefSeq" id="XP_043002314.1">
    <property type="nucleotide sequence ID" value="XM_043160358.1"/>
</dbReference>
<protein>
    <submittedName>
        <fullName evidence="2">Uncharacterized protein</fullName>
    </submittedName>
</protein>
<evidence type="ECO:0000313" key="2">
    <source>
        <dbReference type="EMBL" id="KAG7085843.1"/>
    </source>
</evidence>
<dbReference type="Proteomes" id="UP001049176">
    <property type="component" value="Chromosome 11"/>
</dbReference>
<keyword evidence="3" id="KW-1185">Reference proteome</keyword>
<dbReference type="EMBL" id="CM032191">
    <property type="protein sequence ID" value="KAG7085843.1"/>
    <property type="molecule type" value="Genomic_DNA"/>
</dbReference>
<accession>A0A9P7RMY4</accession>
<dbReference type="KEGG" id="more:E1B28_003380"/>